<dbReference type="GO" id="GO:0005634">
    <property type="term" value="C:nucleus"/>
    <property type="evidence" value="ECO:0007669"/>
    <property type="project" value="TreeGrafter"/>
</dbReference>
<organism evidence="6 7">
    <name type="scientific">Hibiscus syriacus</name>
    <name type="common">Rose of Sharon</name>
    <dbReference type="NCBI Taxonomy" id="106335"/>
    <lineage>
        <taxon>Eukaryota</taxon>
        <taxon>Viridiplantae</taxon>
        <taxon>Streptophyta</taxon>
        <taxon>Embryophyta</taxon>
        <taxon>Tracheophyta</taxon>
        <taxon>Spermatophyta</taxon>
        <taxon>Magnoliopsida</taxon>
        <taxon>eudicotyledons</taxon>
        <taxon>Gunneridae</taxon>
        <taxon>Pentapetalae</taxon>
        <taxon>rosids</taxon>
        <taxon>malvids</taxon>
        <taxon>Malvales</taxon>
        <taxon>Malvaceae</taxon>
        <taxon>Malvoideae</taxon>
        <taxon>Hibiscus</taxon>
    </lineage>
</organism>
<keyword evidence="5" id="KW-0067">ATP-binding</keyword>
<proteinExistence type="predicted"/>
<comment type="caution">
    <text evidence="6">The sequence shown here is derived from an EMBL/GenBank/DDBJ whole genome shotgun (WGS) entry which is preliminary data.</text>
</comment>
<dbReference type="GO" id="GO:0004674">
    <property type="term" value="F:protein serine/threonine kinase activity"/>
    <property type="evidence" value="ECO:0007669"/>
    <property type="project" value="UniProtKB-KW"/>
</dbReference>
<dbReference type="InterPro" id="IPR051175">
    <property type="entry name" value="CLK_kinases"/>
</dbReference>
<keyword evidence="3" id="KW-0547">Nucleotide-binding</keyword>
<protein>
    <submittedName>
        <fullName evidence="6">Uncharacterized protein</fullName>
    </submittedName>
</protein>
<evidence type="ECO:0000313" key="7">
    <source>
        <dbReference type="Proteomes" id="UP000436088"/>
    </source>
</evidence>
<name>A0A6A2WYR1_HIBSY</name>
<keyword evidence="7" id="KW-1185">Reference proteome</keyword>
<dbReference type="Proteomes" id="UP000436088">
    <property type="component" value="Unassembled WGS sequence"/>
</dbReference>
<evidence type="ECO:0000256" key="4">
    <source>
        <dbReference type="ARBA" id="ARBA00022777"/>
    </source>
</evidence>
<evidence type="ECO:0000256" key="3">
    <source>
        <dbReference type="ARBA" id="ARBA00022741"/>
    </source>
</evidence>
<dbReference type="AlphaFoldDB" id="A0A6A2WYR1"/>
<dbReference type="GO" id="GO:0005524">
    <property type="term" value="F:ATP binding"/>
    <property type="evidence" value="ECO:0007669"/>
    <property type="project" value="UniProtKB-KW"/>
</dbReference>
<gene>
    <name evidence="6" type="ORF">F3Y22_tig00112429pilonHSYRG00073</name>
</gene>
<keyword evidence="2" id="KW-0808">Transferase</keyword>
<dbReference type="EMBL" id="VEPZ02001579">
    <property type="protein sequence ID" value="KAE8667233.1"/>
    <property type="molecule type" value="Genomic_DNA"/>
</dbReference>
<dbReference type="PANTHER" id="PTHR45646:SF14">
    <property type="entry name" value="SERINE_THREONINE-PROTEIN KINASE AFC2-LIKE ISOFORM X1"/>
    <property type="match status" value="1"/>
</dbReference>
<reference evidence="6" key="1">
    <citation type="submission" date="2019-09" db="EMBL/GenBank/DDBJ databases">
        <title>Draft genome information of white flower Hibiscus syriacus.</title>
        <authorList>
            <person name="Kim Y.-M."/>
        </authorList>
    </citation>
    <scope>NUCLEOTIDE SEQUENCE [LARGE SCALE GENOMIC DNA]</scope>
    <source>
        <strain evidence="6">YM2019G1</strain>
    </source>
</reference>
<evidence type="ECO:0000313" key="6">
    <source>
        <dbReference type="EMBL" id="KAE8667233.1"/>
    </source>
</evidence>
<dbReference type="PANTHER" id="PTHR45646">
    <property type="entry name" value="SERINE/THREONINE-PROTEIN KINASE DOA-RELATED"/>
    <property type="match status" value="1"/>
</dbReference>
<evidence type="ECO:0000256" key="5">
    <source>
        <dbReference type="ARBA" id="ARBA00022840"/>
    </source>
</evidence>
<evidence type="ECO:0000256" key="2">
    <source>
        <dbReference type="ARBA" id="ARBA00022679"/>
    </source>
</evidence>
<keyword evidence="4" id="KW-0418">Kinase</keyword>
<accession>A0A6A2WYR1</accession>
<evidence type="ECO:0000256" key="1">
    <source>
        <dbReference type="ARBA" id="ARBA00022527"/>
    </source>
</evidence>
<sequence length="117" mass="13491">MEMDYVTEFPHIHMDRRPMKRPRLAWDFNQPQQKISAEKVNLSSFGSRHAEKYVKKGKLDWPAAATSTESIKAVLELPRLQNLVMQHVDHSAGYQIDLLQGLLKFDLVFLNSILAVD</sequence>
<keyword evidence="1" id="KW-0723">Serine/threonine-protein kinase</keyword>